<reference evidence="2" key="1">
    <citation type="submission" date="2011-01" db="EMBL/GenBank/DDBJ databases">
        <title>Complete sequence of chromosome of Acidobacterium sp. MP5ACTX9.</title>
        <authorList>
            <consortium name="US DOE Joint Genome Institute"/>
            <person name="Lucas S."/>
            <person name="Copeland A."/>
            <person name="Lapidus A."/>
            <person name="Cheng J.-F."/>
            <person name="Goodwin L."/>
            <person name="Pitluck S."/>
            <person name="Teshima H."/>
            <person name="Detter J.C."/>
            <person name="Han C."/>
            <person name="Tapia R."/>
            <person name="Land M."/>
            <person name="Hauser L."/>
            <person name="Kyrpides N."/>
            <person name="Ivanova N."/>
            <person name="Ovchinnikova G."/>
            <person name="Pagani I."/>
            <person name="Rawat S.R."/>
            <person name="Mannisto M."/>
            <person name="Haggblom M.M."/>
            <person name="Woyke T."/>
        </authorList>
    </citation>
    <scope>NUCLEOTIDE SEQUENCE [LARGE SCALE GENOMIC DNA]</scope>
    <source>
        <strain evidence="2">MP5ACTX9</strain>
    </source>
</reference>
<accession>E8WYA1</accession>
<dbReference type="RefSeq" id="WP_013580047.1">
    <property type="nucleotide sequence ID" value="NC_015064.1"/>
</dbReference>
<evidence type="ECO:0000313" key="2">
    <source>
        <dbReference type="Proteomes" id="UP000000343"/>
    </source>
</evidence>
<gene>
    <name evidence="1" type="ordered locus">AciX9_1678</name>
</gene>
<keyword evidence="2" id="KW-1185">Reference proteome</keyword>
<name>E8WYA1_GRATM</name>
<dbReference type="EMBL" id="CP002480">
    <property type="protein sequence ID" value="ADW68728.1"/>
    <property type="molecule type" value="Genomic_DNA"/>
</dbReference>
<dbReference type="KEGG" id="acm:AciX9_1678"/>
<dbReference type="PaxDb" id="1198114-AciX9_1678"/>
<dbReference type="Proteomes" id="UP000000343">
    <property type="component" value="Chromosome"/>
</dbReference>
<organism evidence="2">
    <name type="scientific">Granulicella tundricola (strain ATCC BAA-1859 / DSM 23138 / MP5ACTX9)</name>
    <dbReference type="NCBI Taxonomy" id="1198114"/>
    <lineage>
        <taxon>Bacteria</taxon>
        <taxon>Pseudomonadati</taxon>
        <taxon>Acidobacteriota</taxon>
        <taxon>Terriglobia</taxon>
        <taxon>Terriglobales</taxon>
        <taxon>Acidobacteriaceae</taxon>
        <taxon>Granulicella</taxon>
    </lineage>
</organism>
<sequence length="116" mass="12104">MGIFAPIGESLLHVDKSLNLATFNGGILAHAGTYVLMTAPRSSDGQYHYPATGTAGLVNVPIETGLELSQPILPSSGGIAGIFAPRPKTPDGKDIYIVGVFFTPPISKPPSQPTHH</sequence>
<dbReference type="AlphaFoldDB" id="E8WYA1"/>
<dbReference type="HOGENOM" id="CLU_2117566_0_0_0"/>
<evidence type="ECO:0000313" key="1">
    <source>
        <dbReference type="EMBL" id="ADW68728.1"/>
    </source>
</evidence>
<proteinExistence type="predicted"/>
<protein>
    <submittedName>
        <fullName evidence="1">Uncharacterized protein</fullName>
    </submittedName>
</protein>